<dbReference type="EMBL" id="SRMI01000003">
    <property type="protein sequence ID" value="TVY73795.1"/>
    <property type="molecule type" value="Genomic_DNA"/>
</dbReference>
<reference evidence="1 2" key="1">
    <citation type="journal article" date="2019" name="Microbiol. Resour. Announc.">
        <title>High-quality draft genome sequence of Fusarium oxysporum f. sp. cubense strain 160527, a causal agent of Panama disease.</title>
        <authorList>
            <person name="Asai S."/>
            <person name="Ayukawa Y."/>
            <person name="Gan P."/>
            <person name="Masuda S."/>
            <person name="Komatsu K."/>
            <person name="Shirasu K."/>
            <person name="Arie T."/>
        </authorList>
    </citation>
    <scope>NUCLEOTIDE SEQUENCE [LARGE SCALE GENOMIC DNA]</scope>
    <source>
        <strain evidence="1 2">160527</strain>
    </source>
</reference>
<dbReference type="Proteomes" id="UP000320707">
    <property type="component" value="Unassembled WGS sequence"/>
</dbReference>
<sequence>MPDTTCTSQYCAVMLQCRVLPGQPLVDLLCRLRRENTSLYYRDSGANEISEELCTEAIFWECERHRPFLRMIILHISSIESEVYISIDGLDGRKHWVSNCPYKIEQLIRDQEMDNVFGRRDRKIESETWTKAAQAEQELREALNSI</sequence>
<proteinExistence type="predicted"/>
<dbReference type="AlphaFoldDB" id="A0A559LHN9"/>
<evidence type="ECO:0000313" key="1">
    <source>
        <dbReference type="EMBL" id="TVY73795.1"/>
    </source>
</evidence>
<name>A0A559LHN9_FUSOC</name>
<gene>
    <name evidence="1" type="ORF">Focb16_v006019</name>
</gene>
<comment type="caution">
    <text evidence="1">The sequence shown here is derived from an EMBL/GenBank/DDBJ whole genome shotgun (WGS) entry which is preliminary data.</text>
</comment>
<organism evidence="1 2">
    <name type="scientific">Fusarium oxysporum f. sp. cubense</name>
    <dbReference type="NCBI Taxonomy" id="61366"/>
    <lineage>
        <taxon>Eukaryota</taxon>
        <taxon>Fungi</taxon>
        <taxon>Dikarya</taxon>
        <taxon>Ascomycota</taxon>
        <taxon>Pezizomycotina</taxon>
        <taxon>Sordariomycetes</taxon>
        <taxon>Hypocreomycetidae</taxon>
        <taxon>Hypocreales</taxon>
        <taxon>Nectriaceae</taxon>
        <taxon>Fusarium</taxon>
        <taxon>Fusarium oxysporum species complex</taxon>
    </lineage>
</organism>
<protein>
    <submittedName>
        <fullName evidence="1">Uncharacterized protein</fullName>
    </submittedName>
</protein>
<evidence type="ECO:0000313" key="2">
    <source>
        <dbReference type="Proteomes" id="UP000320707"/>
    </source>
</evidence>
<accession>A0A559LHN9</accession>